<feature type="transmembrane region" description="Helical" evidence="7">
    <location>
        <begin position="78"/>
        <end position="95"/>
    </location>
</feature>
<evidence type="ECO:0000313" key="10">
    <source>
        <dbReference type="Proteomes" id="UP000092484"/>
    </source>
</evidence>
<dbReference type="PATRIC" id="fig|1300349.4.peg.2412"/>
<gene>
    <name evidence="9" type="ORF">I603_2422</name>
</gene>
<evidence type="ECO:0000259" key="8">
    <source>
        <dbReference type="Pfam" id="PF04116"/>
    </source>
</evidence>
<dbReference type="EMBL" id="LZYB01000006">
    <property type="protein sequence ID" value="OBV10460.1"/>
    <property type="molecule type" value="Genomic_DNA"/>
</dbReference>
<feature type="transmembrane region" description="Helical" evidence="7">
    <location>
        <begin position="6"/>
        <end position="24"/>
    </location>
</feature>
<dbReference type="InterPro" id="IPR051689">
    <property type="entry name" value="Sterol_desaturase/TMEM195"/>
</dbReference>
<feature type="domain" description="Fatty acid hydroxylase" evidence="8">
    <location>
        <begin position="81"/>
        <end position="215"/>
    </location>
</feature>
<name>A0A1A7BGX1_9SPHN</name>
<evidence type="ECO:0000256" key="5">
    <source>
        <dbReference type="ARBA" id="ARBA00023098"/>
    </source>
</evidence>
<keyword evidence="5" id="KW-0443">Lipid metabolism</keyword>
<dbReference type="GO" id="GO:0016020">
    <property type="term" value="C:membrane"/>
    <property type="evidence" value="ECO:0007669"/>
    <property type="project" value="GOC"/>
</dbReference>
<dbReference type="PANTHER" id="PTHR21624:SF1">
    <property type="entry name" value="ALKYLGLYCEROL MONOOXYGENASE"/>
    <property type="match status" value="1"/>
</dbReference>
<evidence type="ECO:0000256" key="4">
    <source>
        <dbReference type="ARBA" id="ARBA00023002"/>
    </source>
</evidence>
<evidence type="ECO:0000256" key="3">
    <source>
        <dbReference type="ARBA" id="ARBA00022989"/>
    </source>
</evidence>
<dbReference type="Proteomes" id="UP000092484">
    <property type="component" value="Unassembled WGS sequence"/>
</dbReference>
<keyword evidence="10" id="KW-1185">Reference proteome</keyword>
<evidence type="ECO:0000256" key="2">
    <source>
        <dbReference type="ARBA" id="ARBA00022692"/>
    </source>
</evidence>
<sequence length="290" mass="32590">MLTDQAPVTFLLVVALFALAEFAWRRRSGRGYSLGALGANLGVMMGQFVSRFITGGLVTGAMFAVFAFAPVEWAMGDWRTWVAGFFVLEFFYYWQHRFSHTIRWLWTSHAVHHSPNEFTLPAAFRLGWTGTISGGWVVLLPMALMGFHPVVIATLIAVNLRYQYFLHTEAVGKLGVLEWVFNTPSHHRVHHGSNPAYLDTNFGGVLIVFDRLFGTFVEERDDEPVRYGLTTPVTSNNPFVIAFHEWANLWRDLGQVRSARSAWRALFGRPSDLARGAPPDAACRQAPALT</sequence>
<evidence type="ECO:0000256" key="7">
    <source>
        <dbReference type="SAM" id="Phobius"/>
    </source>
</evidence>
<dbReference type="PANTHER" id="PTHR21624">
    <property type="entry name" value="STEROL DESATURASE-RELATED PROTEIN"/>
    <property type="match status" value="1"/>
</dbReference>
<keyword evidence="4" id="KW-0560">Oxidoreductase</keyword>
<feature type="transmembrane region" description="Helical" evidence="7">
    <location>
        <begin position="136"/>
        <end position="158"/>
    </location>
</feature>
<protein>
    <submittedName>
        <fullName evidence="9">Fatty acid hydroxylase superfamily protein</fullName>
    </submittedName>
</protein>
<comment type="subcellular location">
    <subcellularLocation>
        <location evidence="1">Endomembrane system</location>
        <topology evidence="1">Multi-pass membrane protein</topology>
    </subcellularLocation>
</comment>
<evidence type="ECO:0000313" key="9">
    <source>
        <dbReference type="EMBL" id="OBV10460.1"/>
    </source>
</evidence>
<keyword evidence="6 7" id="KW-0472">Membrane</keyword>
<dbReference type="RefSeq" id="WP_068865347.1">
    <property type="nucleotide sequence ID" value="NZ_LZYB01000006.1"/>
</dbReference>
<dbReference type="Pfam" id="PF04116">
    <property type="entry name" value="FA_hydroxylase"/>
    <property type="match status" value="1"/>
</dbReference>
<keyword evidence="3 7" id="KW-1133">Transmembrane helix</keyword>
<accession>A0A1A7BGX1</accession>
<evidence type="ECO:0000256" key="1">
    <source>
        <dbReference type="ARBA" id="ARBA00004127"/>
    </source>
</evidence>
<comment type="caution">
    <text evidence="9">The sequence shown here is derived from an EMBL/GenBank/DDBJ whole genome shotgun (WGS) entry which is preliminary data.</text>
</comment>
<organism evidence="9 10">
    <name type="scientific">Erythrobacter dokdonensis DSW-74</name>
    <dbReference type="NCBI Taxonomy" id="1300349"/>
    <lineage>
        <taxon>Bacteria</taxon>
        <taxon>Pseudomonadati</taxon>
        <taxon>Pseudomonadota</taxon>
        <taxon>Alphaproteobacteria</taxon>
        <taxon>Sphingomonadales</taxon>
        <taxon>Erythrobacteraceae</taxon>
        <taxon>Erythrobacter/Porphyrobacter group</taxon>
        <taxon>Erythrobacter</taxon>
    </lineage>
</organism>
<dbReference type="GO" id="GO:0012505">
    <property type="term" value="C:endomembrane system"/>
    <property type="evidence" value="ECO:0007669"/>
    <property type="project" value="UniProtKB-SubCell"/>
</dbReference>
<dbReference type="AlphaFoldDB" id="A0A1A7BGX1"/>
<dbReference type="GO" id="GO:0050479">
    <property type="term" value="F:glyceryl-ether monooxygenase activity"/>
    <property type="evidence" value="ECO:0007669"/>
    <property type="project" value="TreeGrafter"/>
</dbReference>
<proteinExistence type="predicted"/>
<dbReference type="GO" id="GO:0005506">
    <property type="term" value="F:iron ion binding"/>
    <property type="evidence" value="ECO:0007669"/>
    <property type="project" value="InterPro"/>
</dbReference>
<keyword evidence="2 7" id="KW-0812">Transmembrane</keyword>
<evidence type="ECO:0000256" key="6">
    <source>
        <dbReference type="ARBA" id="ARBA00023136"/>
    </source>
</evidence>
<reference evidence="9 10" key="1">
    <citation type="submission" date="2016-06" db="EMBL/GenBank/DDBJ databases">
        <title>Genome sequence of Porphyrobacter dokdonensis DSW-74.</title>
        <authorList>
            <person name="Kim J.F."/>
            <person name="Song J.Y."/>
        </authorList>
    </citation>
    <scope>NUCLEOTIDE SEQUENCE [LARGE SCALE GENOMIC DNA]</scope>
    <source>
        <strain evidence="9 10">DSW-74</strain>
    </source>
</reference>
<feature type="transmembrane region" description="Helical" evidence="7">
    <location>
        <begin position="55"/>
        <end position="71"/>
    </location>
</feature>
<dbReference type="STRING" id="1300349.I603_2422"/>
<dbReference type="GO" id="GO:0008610">
    <property type="term" value="P:lipid biosynthetic process"/>
    <property type="evidence" value="ECO:0007669"/>
    <property type="project" value="InterPro"/>
</dbReference>
<dbReference type="GO" id="GO:0006643">
    <property type="term" value="P:membrane lipid metabolic process"/>
    <property type="evidence" value="ECO:0007669"/>
    <property type="project" value="TreeGrafter"/>
</dbReference>
<dbReference type="InterPro" id="IPR006694">
    <property type="entry name" value="Fatty_acid_hydroxylase"/>
</dbReference>